<accession>A0AB39WJ55</accession>
<gene>
    <name evidence="1" type="ORF">AB3G32_15370</name>
</gene>
<evidence type="ECO:0000313" key="1">
    <source>
        <dbReference type="EMBL" id="XDV01695.1"/>
    </source>
</evidence>
<reference evidence="1" key="1">
    <citation type="submission" date="2024-07" db="EMBL/GenBank/DDBJ databases">
        <authorList>
            <person name="Biller S.J."/>
        </authorList>
    </citation>
    <scope>NUCLEOTIDE SEQUENCE</scope>
    <source>
        <strain evidence="1">WC2429</strain>
    </source>
</reference>
<protein>
    <submittedName>
        <fullName evidence="1">Uncharacterized protein</fullName>
    </submittedName>
</protein>
<name>A0AB39WJ55_9FLAO</name>
<proteinExistence type="predicted"/>
<organism evidence="1">
    <name type="scientific">Flavobacterium sp. WC2429</name>
    <dbReference type="NCBI Taxonomy" id="3234140"/>
    <lineage>
        <taxon>Bacteria</taxon>
        <taxon>Pseudomonadati</taxon>
        <taxon>Bacteroidota</taxon>
        <taxon>Flavobacteriia</taxon>
        <taxon>Flavobacteriales</taxon>
        <taxon>Flavobacteriaceae</taxon>
        <taxon>Flavobacterium</taxon>
    </lineage>
</organism>
<dbReference type="RefSeq" id="WP_369765316.1">
    <property type="nucleotide sequence ID" value="NZ_CP165627.1"/>
</dbReference>
<sequence length="49" mass="5531">MTNENGGKNDRLEVRNECYSCWIFFFFFSEKCTIVLVVVSQGSSCGNGN</sequence>
<dbReference type="EMBL" id="CP165627">
    <property type="protein sequence ID" value="XDV01695.1"/>
    <property type="molecule type" value="Genomic_DNA"/>
</dbReference>
<dbReference type="AlphaFoldDB" id="A0AB39WJ55"/>